<dbReference type="SUPFAM" id="SSF50978">
    <property type="entry name" value="WD40 repeat-like"/>
    <property type="match status" value="1"/>
</dbReference>
<feature type="repeat" description="WD" evidence="3">
    <location>
        <begin position="109"/>
        <end position="131"/>
    </location>
</feature>
<evidence type="ECO:0000313" key="5">
    <source>
        <dbReference type="Proteomes" id="UP000440578"/>
    </source>
</evidence>
<name>A0A6A4X571_AMPAM</name>
<dbReference type="PRINTS" id="PR00320">
    <property type="entry name" value="GPROTEINBRPT"/>
</dbReference>
<dbReference type="InterPro" id="IPR036322">
    <property type="entry name" value="WD40_repeat_dom_sf"/>
</dbReference>
<keyword evidence="2" id="KW-0677">Repeat</keyword>
<dbReference type="PANTHER" id="PTHR19848">
    <property type="entry name" value="WD40 REPEAT PROTEIN"/>
    <property type="match status" value="1"/>
</dbReference>
<dbReference type="EMBL" id="VIIS01000259">
    <property type="protein sequence ID" value="KAF0311144.1"/>
    <property type="molecule type" value="Genomic_DNA"/>
</dbReference>
<gene>
    <name evidence="4" type="primary">FBXW7_2</name>
    <name evidence="4" type="ORF">FJT64_001857</name>
</gene>
<proteinExistence type="predicted"/>
<dbReference type="InterPro" id="IPR019775">
    <property type="entry name" value="WD40_repeat_CS"/>
</dbReference>
<dbReference type="InterPro" id="IPR020472">
    <property type="entry name" value="WD40_PAC1"/>
</dbReference>
<reference evidence="4 5" key="1">
    <citation type="submission" date="2019-07" db="EMBL/GenBank/DDBJ databases">
        <title>Draft genome assembly of a fouling barnacle, Amphibalanus amphitrite (Darwin, 1854): The first reference genome for Thecostraca.</title>
        <authorList>
            <person name="Kim W."/>
        </authorList>
    </citation>
    <scope>NUCLEOTIDE SEQUENCE [LARGE SCALE GENOMIC DNA]</scope>
    <source>
        <strain evidence="4">SNU_AA5</strain>
        <tissue evidence="4">Soma without cirri and trophi</tissue>
    </source>
</reference>
<dbReference type="InterPro" id="IPR015943">
    <property type="entry name" value="WD40/YVTN_repeat-like_dom_sf"/>
</dbReference>
<organism evidence="4 5">
    <name type="scientific">Amphibalanus amphitrite</name>
    <name type="common">Striped barnacle</name>
    <name type="synonym">Balanus amphitrite</name>
    <dbReference type="NCBI Taxonomy" id="1232801"/>
    <lineage>
        <taxon>Eukaryota</taxon>
        <taxon>Metazoa</taxon>
        <taxon>Ecdysozoa</taxon>
        <taxon>Arthropoda</taxon>
        <taxon>Crustacea</taxon>
        <taxon>Multicrustacea</taxon>
        <taxon>Cirripedia</taxon>
        <taxon>Thoracica</taxon>
        <taxon>Thoracicalcarea</taxon>
        <taxon>Balanomorpha</taxon>
        <taxon>Balanoidea</taxon>
        <taxon>Balanidae</taxon>
        <taxon>Amphibalaninae</taxon>
        <taxon>Amphibalanus</taxon>
    </lineage>
</organism>
<dbReference type="SMART" id="SM00320">
    <property type="entry name" value="WD40"/>
    <property type="match status" value="3"/>
</dbReference>
<dbReference type="InterPro" id="IPR001680">
    <property type="entry name" value="WD40_rpt"/>
</dbReference>
<evidence type="ECO:0000256" key="2">
    <source>
        <dbReference type="ARBA" id="ARBA00022737"/>
    </source>
</evidence>
<comment type="caution">
    <text evidence="4">The sequence shown here is derived from an EMBL/GenBank/DDBJ whole genome shotgun (WGS) entry which is preliminary data.</text>
</comment>
<keyword evidence="5" id="KW-1185">Reference proteome</keyword>
<dbReference type="Proteomes" id="UP000440578">
    <property type="component" value="Unassembled WGS sequence"/>
</dbReference>
<dbReference type="Gene3D" id="2.130.10.10">
    <property type="entry name" value="YVTN repeat-like/Quinoprotein amine dehydrogenase"/>
    <property type="match status" value="1"/>
</dbReference>
<dbReference type="AlphaFoldDB" id="A0A6A4X571"/>
<accession>A0A6A4X571</accession>
<protein>
    <submittedName>
        <fullName evidence="4">F-box/WD repeat-containing protein 7</fullName>
    </submittedName>
</protein>
<dbReference type="Pfam" id="PF00400">
    <property type="entry name" value="WD40"/>
    <property type="match status" value="2"/>
</dbReference>
<feature type="repeat" description="WD" evidence="3">
    <location>
        <begin position="176"/>
        <end position="215"/>
    </location>
</feature>
<dbReference type="OrthoDB" id="674604at2759"/>
<evidence type="ECO:0000256" key="1">
    <source>
        <dbReference type="ARBA" id="ARBA00022574"/>
    </source>
</evidence>
<dbReference type="PANTHER" id="PTHR19848:SF8">
    <property type="entry name" value="F-BOX AND WD REPEAT DOMAIN CONTAINING 7"/>
    <property type="match status" value="1"/>
</dbReference>
<feature type="repeat" description="WD" evidence="3">
    <location>
        <begin position="132"/>
        <end position="172"/>
    </location>
</feature>
<evidence type="ECO:0000313" key="4">
    <source>
        <dbReference type="EMBL" id="KAF0311144.1"/>
    </source>
</evidence>
<keyword evidence="1 3" id="KW-0853">WD repeat</keyword>
<dbReference type="PROSITE" id="PS50082">
    <property type="entry name" value="WD_REPEATS_2"/>
    <property type="match status" value="3"/>
</dbReference>
<dbReference type="PROSITE" id="PS00678">
    <property type="entry name" value="WD_REPEATS_1"/>
    <property type="match status" value="1"/>
</dbReference>
<sequence length="284" mass="30776">MFLGNFCQANPKILLHSDPPSCLHMNNLTVLYTGHCDKPRATCHVQGDAVAVYCNVEKQNYASTFTTTVVRTCENNKYLALFIWILRGQSQNFWSGRRMLVAMHAHGVVVSGHGDGSINVWDVATRRLRHELRAHAGWVTDLAVSDQGVLISGCKDGTAILWRLTSGAVLHKLSGVHGHRQRVTAVRLLRGLAVTGSRDGWVKLWNMGTGALVRNLVTPEVSGGPVKHVWVGPDRLVCGVQNNASDRPQVLVMEMAMRTADGALVSGIEDIVVGATGGNGGKNE</sequence>
<evidence type="ECO:0000256" key="3">
    <source>
        <dbReference type="PROSITE-ProRule" id="PRU00221"/>
    </source>
</evidence>